<proteinExistence type="inferred from homology"/>
<evidence type="ECO:0000256" key="1">
    <source>
        <dbReference type="ARBA" id="ARBA00005043"/>
    </source>
</evidence>
<dbReference type="InterPro" id="IPR027417">
    <property type="entry name" value="P-loop_NTPase"/>
</dbReference>
<dbReference type="Proteomes" id="UP000254866">
    <property type="component" value="Unassembled WGS sequence"/>
</dbReference>
<comment type="pathway">
    <text evidence="1">tRNA modification; 5-methoxycarbonylmethyl-2-thiouridine-tRNA biosynthesis.</text>
</comment>
<dbReference type="GO" id="GO:0033588">
    <property type="term" value="C:elongator holoenzyme complex"/>
    <property type="evidence" value="ECO:0007669"/>
    <property type="project" value="InterPro"/>
</dbReference>
<dbReference type="InterPro" id="IPR018627">
    <property type="entry name" value="ELP6"/>
</dbReference>
<comment type="caution">
    <text evidence="3">The sequence shown here is derived from an EMBL/GenBank/DDBJ whole genome shotgun (WGS) entry which is preliminary data.</text>
</comment>
<dbReference type="CDD" id="cd19495">
    <property type="entry name" value="Elp6"/>
    <property type="match status" value="1"/>
</dbReference>
<dbReference type="EMBL" id="NPIC01000012">
    <property type="protein sequence ID" value="RDL31421.1"/>
    <property type="molecule type" value="Genomic_DNA"/>
</dbReference>
<dbReference type="PANTHER" id="PTHR16184">
    <property type="entry name" value="ELONGATOR COMPLEX PROTEIN 6"/>
    <property type="match status" value="1"/>
</dbReference>
<dbReference type="PANTHER" id="PTHR16184:SF6">
    <property type="entry name" value="ELONGATOR COMPLEX PROTEIN 6"/>
    <property type="match status" value="1"/>
</dbReference>
<accession>A0A370TBI9</accession>
<dbReference type="OrthoDB" id="9995306at2759"/>
<evidence type="ECO:0008006" key="5">
    <source>
        <dbReference type="Google" id="ProtNLM"/>
    </source>
</evidence>
<evidence type="ECO:0000256" key="2">
    <source>
        <dbReference type="ARBA" id="ARBA00008837"/>
    </source>
</evidence>
<dbReference type="AlphaFoldDB" id="A0A370TBI9"/>
<dbReference type="GeneID" id="43602479"/>
<dbReference type="GO" id="GO:0002098">
    <property type="term" value="P:tRNA wobble uridine modification"/>
    <property type="evidence" value="ECO:0007669"/>
    <property type="project" value="InterPro"/>
</dbReference>
<evidence type="ECO:0000313" key="3">
    <source>
        <dbReference type="EMBL" id="RDL31421.1"/>
    </source>
</evidence>
<dbReference type="UniPathway" id="UPA00988"/>
<evidence type="ECO:0000313" key="4">
    <source>
        <dbReference type="Proteomes" id="UP000254866"/>
    </source>
</evidence>
<keyword evidence="4" id="KW-1185">Reference proteome</keyword>
<reference evidence="3 4" key="1">
    <citation type="journal article" date="2018" name="IMA Fungus">
        <title>IMA Genome-F 9: Draft genome sequence of Annulohypoxylon stygium, Aspergillus mulundensis, Berkeleyomyces basicola (syn. Thielaviopsis basicola), Ceratocystis smalleyi, two Cercospora beticola strains, Coleophoma cylindrospora, Fusarium fracticaudum, Phialophora cf. hyalina, and Morchella septimelata.</title>
        <authorList>
            <person name="Wingfield B.D."/>
            <person name="Bills G.F."/>
            <person name="Dong Y."/>
            <person name="Huang W."/>
            <person name="Nel W.J."/>
            <person name="Swalarsk-Parry B.S."/>
            <person name="Vaghefi N."/>
            <person name="Wilken P.M."/>
            <person name="An Z."/>
            <person name="de Beer Z.W."/>
            <person name="De Vos L."/>
            <person name="Chen L."/>
            <person name="Duong T.A."/>
            <person name="Gao Y."/>
            <person name="Hammerbacher A."/>
            <person name="Kikkert J.R."/>
            <person name="Li Y."/>
            <person name="Li H."/>
            <person name="Li K."/>
            <person name="Li Q."/>
            <person name="Liu X."/>
            <person name="Ma X."/>
            <person name="Naidoo K."/>
            <person name="Pethybridge S.J."/>
            <person name="Sun J."/>
            <person name="Steenkamp E.T."/>
            <person name="van der Nest M.A."/>
            <person name="van Wyk S."/>
            <person name="Wingfield M.J."/>
            <person name="Xiong C."/>
            <person name="Yue Q."/>
            <person name="Zhang X."/>
        </authorList>
    </citation>
    <scope>NUCLEOTIDE SEQUENCE [LARGE SCALE GENOMIC DNA]</scope>
    <source>
        <strain evidence="3 4">BP 5553</strain>
    </source>
</reference>
<name>A0A370TBI9_9HELO</name>
<dbReference type="Gene3D" id="3.40.50.300">
    <property type="entry name" value="P-loop containing nucleotide triphosphate hydrolases"/>
    <property type="match status" value="1"/>
</dbReference>
<dbReference type="Pfam" id="PF09807">
    <property type="entry name" value="ELP6"/>
    <property type="match status" value="1"/>
</dbReference>
<dbReference type="RefSeq" id="XP_031865552.1">
    <property type="nucleotide sequence ID" value="XM_032018253.1"/>
</dbReference>
<organism evidence="3 4">
    <name type="scientific">Venustampulla echinocandica</name>
    <dbReference type="NCBI Taxonomy" id="2656787"/>
    <lineage>
        <taxon>Eukaryota</taxon>
        <taxon>Fungi</taxon>
        <taxon>Dikarya</taxon>
        <taxon>Ascomycota</taxon>
        <taxon>Pezizomycotina</taxon>
        <taxon>Leotiomycetes</taxon>
        <taxon>Helotiales</taxon>
        <taxon>Pleuroascaceae</taxon>
        <taxon>Venustampulla</taxon>
    </lineage>
</organism>
<sequence length="279" mass="30114">MASKIPPLLEPYLALPPEASLILLTNVLGASTNWLVLRFLHSTLATSSNSLEVHPEDETKVVFVSFLRDFAFWKDNARRLGLDLEKHAAKKSFAFVDGLSGLFLPKQQRPAVGPGETVLSSPSLTNVSEAILKAIQDVRGSSGAKGNVLLVVDQLDLLLAVAGNQVGAVNLEEMLAGLREEVHSAIITVSADHPLVSALQTPLETNHASFLVNIAHQADFIMGLRLLDSGTATDVSGVVRVTIGDQVAEDDDFRRKIDERELLYFVAGDGGVRVFERGQ</sequence>
<protein>
    <recommendedName>
        <fullName evidence="5">Elongator complex protein 6</fullName>
    </recommendedName>
</protein>
<comment type="similarity">
    <text evidence="2">Belongs to the ELP6 family.</text>
</comment>
<gene>
    <name evidence="3" type="ORF">BP5553_09630</name>
</gene>
<dbReference type="STRING" id="2656787.A0A370TBI9"/>